<name>A0ACB6RGF7_9PLEO</name>
<organism evidence="1 2">
    <name type="scientific">Lindgomyces ingoldianus</name>
    <dbReference type="NCBI Taxonomy" id="673940"/>
    <lineage>
        <taxon>Eukaryota</taxon>
        <taxon>Fungi</taxon>
        <taxon>Dikarya</taxon>
        <taxon>Ascomycota</taxon>
        <taxon>Pezizomycotina</taxon>
        <taxon>Dothideomycetes</taxon>
        <taxon>Pleosporomycetidae</taxon>
        <taxon>Pleosporales</taxon>
        <taxon>Lindgomycetaceae</taxon>
        <taxon>Lindgomyces</taxon>
    </lineage>
</organism>
<proteinExistence type="predicted"/>
<gene>
    <name evidence="1" type="ORF">BDR25DRAFT_276018</name>
</gene>
<reference evidence="1" key="1">
    <citation type="journal article" date="2020" name="Stud. Mycol.">
        <title>101 Dothideomycetes genomes: a test case for predicting lifestyles and emergence of pathogens.</title>
        <authorList>
            <person name="Haridas S."/>
            <person name="Albert R."/>
            <person name="Binder M."/>
            <person name="Bloem J."/>
            <person name="Labutti K."/>
            <person name="Salamov A."/>
            <person name="Andreopoulos B."/>
            <person name="Baker S."/>
            <person name="Barry K."/>
            <person name="Bills G."/>
            <person name="Bluhm B."/>
            <person name="Cannon C."/>
            <person name="Castanera R."/>
            <person name="Culley D."/>
            <person name="Daum C."/>
            <person name="Ezra D."/>
            <person name="Gonzalez J."/>
            <person name="Henrissat B."/>
            <person name="Kuo A."/>
            <person name="Liang C."/>
            <person name="Lipzen A."/>
            <person name="Lutzoni F."/>
            <person name="Magnuson J."/>
            <person name="Mondo S."/>
            <person name="Nolan M."/>
            <person name="Ohm R."/>
            <person name="Pangilinan J."/>
            <person name="Park H.-J."/>
            <person name="Ramirez L."/>
            <person name="Alfaro M."/>
            <person name="Sun H."/>
            <person name="Tritt A."/>
            <person name="Yoshinaga Y."/>
            <person name="Zwiers L.-H."/>
            <person name="Turgeon B."/>
            <person name="Goodwin S."/>
            <person name="Spatafora J."/>
            <person name="Crous P."/>
            <person name="Grigoriev I."/>
        </authorList>
    </citation>
    <scope>NUCLEOTIDE SEQUENCE</scope>
    <source>
        <strain evidence="1">ATCC 200398</strain>
    </source>
</reference>
<evidence type="ECO:0000313" key="2">
    <source>
        <dbReference type="Proteomes" id="UP000799755"/>
    </source>
</evidence>
<dbReference type="Proteomes" id="UP000799755">
    <property type="component" value="Unassembled WGS sequence"/>
</dbReference>
<sequence>MSEYHTTAANRFDTFNIYSTSYKKIGGHEIEVNVIVPKNIKPGKHPLIVKFHGGSLVTGTALFPDWFAAFFVPFIHRNCAITIMPNYRLLPEHSGKDILEDLSDFWTWFQTSFPTYLSSKDPTISPDFNHLLVTGESAGGYLVFQSALTTPKNFIKACIAQYPMTNTPCLSKGSIPTIFGPLPPPSLIDDHLSTITPGTTITSAIPPTRIPLSFALFAHGRYEEFFGKGKELWPITAVEGAAFFPPSFIIHGTEDEAVSVEDSKAFVEKVESVVEGAEMRLATRPGNHGFDVQLREEDEGWLKEGLAWVEVAWLA</sequence>
<keyword evidence="2" id="KW-1185">Reference proteome</keyword>
<protein>
    <submittedName>
        <fullName evidence="1">Alpha/beta-hydrolase</fullName>
    </submittedName>
</protein>
<accession>A0ACB6RGF7</accession>
<evidence type="ECO:0000313" key="1">
    <source>
        <dbReference type="EMBL" id="KAF2478202.1"/>
    </source>
</evidence>
<comment type="caution">
    <text evidence="1">The sequence shown here is derived from an EMBL/GenBank/DDBJ whole genome shotgun (WGS) entry which is preliminary data.</text>
</comment>
<dbReference type="EMBL" id="MU003492">
    <property type="protein sequence ID" value="KAF2478202.1"/>
    <property type="molecule type" value="Genomic_DNA"/>
</dbReference>